<dbReference type="InterPro" id="IPR020845">
    <property type="entry name" value="AMP-binding_CS"/>
</dbReference>
<dbReference type="SUPFAM" id="SSF56801">
    <property type="entry name" value="Acetyl-CoA synthetase-like"/>
    <property type="match status" value="1"/>
</dbReference>
<organism evidence="2">
    <name type="scientific">Methylophaga aminisulfidivorans</name>
    <dbReference type="NCBI Taxonomy" id="230105"/>
    <lineage>
        <taxon>Bacteria</taxon>
        <taxon>Pseudomonadati</taxon>
        <taxon>Pseudomonadota</taxon>
        <taxon>Gammaproteobacteria</taxon>
        <taxon>Thiotrichales</taxon>
        <taxon>Piscirickettsiaceae</taxon>
        <taxon>Methylophaga</taxon>
    </lineage>
</organism>
<dbReference type="InterPro" id="IPR042099">
    <property type="entry name" value="ANL_N_sf"/>
</dbReference>
<reference evidence="2" key="1">
    <citation type="journal article" date="2020" name="mSystems">
        <title>Genome- and Community-Level Interaction Insights into Carbon Utilization and Element Cycling Functions of Hydrothermarchaeota in Hydrothermal Sediment.</title>
        <authorList>
            <person name="Zhou Z."/>
            <person name="Liu Y."/>
            <person name="Xu W."/>
            <person name="Pan J."/>
            <person name="Luo Z.H."/>
            <person name="Li M."/>
        </authorList>
    </citation>
    <scope>NUCLEOTIDE SEQUENCE [LARGE SCALE GENOMIC DNA]</scope>
    <source>
        <strain evidence="2">HyVt-380</strain>
    </source>
</reference>
<dbReference type="Gene3D" id="3.40.50.12780">
    <property type="entry name" value="N-terminal domain of ligase-like"/>
    <property type="match status" value="1"/>
</dbReference>
<protein>
    <submittedName>
        <fullName evidence="2">AMP-binding protein</fullName>
    </submittedName>
</protein>
<evidence type="ECO:0000313" key="2">
    <source>
        <dbReference type="EMBL" id="HEC72823.1"/>
    </source>
</evidence>
<dbReference type="GO" id="GO:0031956">
    <property type="term" value="F:medium-chain fatty acid-CoA ligase activity"/>
    <property type="evidence" value="ECO:0007669"/>
    <property type="project" value="TreeGrafter"/>
</dbReference>
<evidence type="ECO:0000259" key="1">
    <source>
        <dbReference type="Pfam" id="PF00501"/>
    </source>
</evidence>
<dbReference type="GO" id="GO:0006631">
    <property type="term" value="P:fatty acid metabolic process"/>
    <property type="evidence" value="ECO:0007669"/>
    <property type="project" value="TreeGrafter"/>
</dbReference>
<dbReference type="Pfam" id="PF23562">
    <property type="entry name" value="AMP-binding_C_3"/>
    <property type="match status" value="1"/>
</dbReference>
<dbReference type="PANTHER" id="PTHR43201:SF32">
    <property type="entry name" value="2-SUCCINYLBENZOATE--COA LIGASE, CHLOROPLASTIC_PEROXISOMAL"/>
    <property type="match status" value="1"/>
</dbReference>
<dbReference type="InterPro" id="IPR000873">
    <property type="entry name" value="AMP-dep_synth/lig_dom"/>
</dbReference>
<dbReference type="PANTHER" id="PTHR43201">
    <property type="entry name" value="ACYL-COA SYNTHETASE"/>
    <property type="match status" value="1"/>
</dbReference>
<sequence>MIELVSKLQTIAQSKPDALAIQDASRQLTWSELLSEVDRLTELLLPYKQHVVAIYADNSIDWVAIDLACVAAQVISLPVPAFFSDEQQRHAIQQSGASALIQANNSLAFSDLSVFGDLHLPLTAQLSLTPLAPSQEAAIPEGTQKITFTSGSTGQPKGVCLSQLNQISVAEALLSRTGLQATKHLCVLPLTTLLENLAGIYAPLLSGGSIIALPTEMLGFNGGRGFNVQLFLQTLTRYQPESIVLLPELLLALVTAVESGWQAPISLKFMAVGGSRVSTELLLKSEGLGLPVFEGYGLSECSSVVSLNSPTDNKLGSVGKVLPHLKVHTQDGEVVVEGNAFLGYINQSESWGSSTIHTGDLGYVDEAGFLHIDGRRKNLLITSFGRNINPEWVESELLANPIVSQAILIGDASAYCSALIQPRFDTVTDEMIDAWIQQVNKALPDYAQVMSWQRFDQALSFRAGTLTANGRPVRTAILSRHQHQIKALYKELA</sequence>
<comment type="caution">
    <text evidence="2">The sequence shown here is derived from an EMBL/GenBank/DDBJ whole genome shotgun (WGS) entry which is preliminary data.</text>
</comment>
<dbReference type="AlphaFoldDB" id="A0A7C1ZN85"/>
<proteinExistence type="predicted"/>
<dbReference type="Proteomes" id="UP000886384">
    <property type="component" value="Unassembled WGS sequence"/>
</dbReference>
<name>A0A7C1ZN85_9GAMM</name>
<accession>A0A7C1ZN85</accession>
<dbReference type="EMBL" id="DRHY01000014">
    <property type="protein sequence ID" value="HEC72823.1"/>
    <property type="molecule type" value="Genomic_DNA"/>
</dbReference>
<dbReference type="PROSITE" id="PS00455">
    <property type="entry name" value="AMP_BINDING"/>
    <property type="match status" value="1"/>
</dbReference>
<dbReference type="Pfam" id="PF00501">
    <property type="entry name" value="AMP-binding"/>
    <property type="match status" value="1"/>
</dbReference>
<gene>
    <name evidence="2" type="ORF">ENI26_00435</name>
</gene>
<feature type="domain" description="AMP-dependent synthetase/ligase" evidence="1">
    <location>
        <begin position="9"/>
        <end position="339"/>
    </location>
</feature>